<gene>
    <name evidence="2" type="ORF">S40285_10835</name>
</gene>
<dbReference type="OMA" id="RTADENW"/>
<protein>
    <submittedName>
        <fullName evidence="2">Uncharacterized protein</fullName>
    </submittedName>
</protein>
<reference evidence="2 3" key="1">
    <citation type="journal article" date="2014" name="BMC Genomics">
        <title>Comparative genome sequencing reveals chemotype-specific gene clusters in the toxigenic black mold Stachybotrys.</title>
        <authorList>
            <person name="Semeiks J."/>
            <person name="Borek D."/>
            <person name="Otwinowski Z."/>
            <person name="Grishin N.V."/>
        </authorList>
    </citation>
    <scope>NUCLEOTIDE SEQUENCE [LARGE SCALE GENOMIC DNA]</scope>
    <source>
        <strain evidence="2 3">IBT 40285</strain>
    </source>
</reference>
<dbReference type="Proteomes" id="UP000028524">
    <property type="component" value="Unassembled WGS sequence"/>
</dbReference>
<proteinExistence type="predicted"/>
<keyword evidence="1" id="KW-1133">Transmembrane helix</keyword>
<evidence type="ECO:0000313" key="3">
    <source>
        <dbReference type="Proteomes" id="UP000028524"/>
    </source>
</evidence>
<keyword evidence="3" id="KW-1185">Reference proteome</keyword>
<accession>A0A084QXF5</accession>
<keyword evidence="1" id="KW-0472">Membrane</keyword>
<dbReference type="EMBL" id="KL659772">
    <property type="protein sequence ID" value="KFA68640.1"/>
    <property type="molecule type" value="Genomic_DNA"/>
</dbReference>
<evidence type="ECO:0000256" key="1">
    <source>
        <dbReference type="SAM" id="Phobius"/>
    </source>
</evidence>
<dbReference type="OrthoDB" id="5428890at2759"/>
<organism evidence="2 3">
    <name type="scientific">Stachybotrys chlorohalonatus (strain IBT 40285)</name>
    <dbReference type="NCBI Taxonomy" id="1283841"/>
    <lineage>
        <taxon>Eukaryota</taxon>
        <taxon>Fungi</taxon>
        <taxon>Dikarya</taxon>
        <taxon>Ascomycota</taxon>
        <taxon>Pezizomycotina</taxon>
        <taxon>Sordariomycetes</taxon>
        <taxon>Hypocreomycetidae</taxon>
        <taxon>Hypocreales</taxon>
        <taxon>Stachybotryaceae</taxon>
        <taxon>Stachybotrys</taxon>
    </lineage>
</organism>
<sequence length="258" mass="29722">MSVLVSPQIPSRARELVRQIWPQLPRENWQETHYTVVADTFKALGGARDGGQRVVESTLLRRFTIPNLVQDYRWTVQWTSNLADHLLIERMGTGKRVTIYEHKICLLNHLQYGQDCPVPRDALEEALDTLNLLFPPTDPATHRYLKAQHRPFHQLGFCSRNVKRDLQHYRYWQNNLVDLLHDLEEQPYGLGQLRLDKDRRNLLQFATFWIATIVALLTVISIAFGVVSTVYAARQYNLALAQACSTPDGAVNLPEYCS</sequence>
<keyword evidence="1" id="KW-0812">Transmembrane</keyword>
<dbReference type="AlphaFoldDB" id="A0A084QXF5"/>
<dbReference type="InParanoid" id="A0A084QXF5"/>
<evidence type="ECO:0000313" key="2">
    <source>
        <dbReference type="EMBL" id="KFA68640.1"/>
    </source>
</evidence>
<name>A0A084QXF5_STAC4</name>
<feature type="transmembrane region" description="Helical" evidence="1">
    <location>
        <begin position="202"/>
        <end position="227"/>
    </location>
</feature>
<dbReference type="HOGENOM" id="CLU_1078385_0_0_1"/>